<dbReference type="Proteomes" id="UP000236333">
    <property type="component" value="Unassembled WGS sequence"/>
</dbReference>
<dbReference type="OrthoDB" id="1934954at2759"/>
<dbReference type="InterPro" id="IPR036393">
    <property type="entry name" value="AceGlu_kinase-like_sf"/>
</dbReference>
<evidence type="ECO:0000313" key="1">
    <source>
        <dbReference type="EMBL" id="PNH07995.1"/>
    </source>
</evidence>
<reference evidence="1 2" key="1">
    <citation type="journal article" date="2017" name="Mol. Biol. Evol.">
        <title>The 4-celled Tetrabaena socialis nuclear genome reveals the essential components for genetic control of cell number at the origin of multicellularity in the volvocine lineage.</title>
        <authorList>
            <person name="Featherston J."/>
            <person name="Arakaki Y."/>
            <person name="Hanschen E.R."/>
            <person name="Ferris P.J."/>
            <person name="Michod R.E."/>
            <person name="Olson B.J.S.C."/>
            <person name="Nozaki H."/>
            <person name="Durand P.M."/>
        </authorList>
    </citation>
    <scope>NUCLEOTIDE SEQUENCE [LARGE SCALE GENOMIC DNA]</scope>
    <source>
        <strain evidence="1 2">NIES-571</strain>
    </source>
</reference>
<dbReference type="EMBL" id="PGGS01000150">
    <property type="protein sequence ID" value="PNH07995.1"/>
    <property type="molecule type" value="Genomic_DNA"/>
</dbReference>
<evidence type="ECO:0000313" key="2">
    <source>
        <dbReference type="Proteomes" id="UP000236333"/>
    </source>
</evidence>
<accession>A0A2J8A670</accession>
<dbReference type="AlphaFoldDB" id="A0A2J8A670"/>
<gene>
    <name evidence="1" type="ORF">TSOC_005496</name>
</gene>
<proteinExistence type="predicted"/>
<sequence>MDCDNPGRRGWGPGYWACPQHTNVAGVYDRPPEEAGARLLRRIVVRPDGSWRAAEMEEVEAAEGGGASHAASVAGHTDVRMTVAAHDVTGGIALKVEEAAAVARLGIPVLIAEAGSEDGAEACRLGPAVLAAGRGGAGGGDGTPAQGEGAEAAEYLINVRDSTVWHGMMMTRACRLSTSAWLHRDRPEKS</sequence>
<name>A0A2J8A670_9CHLO</name>
<dbReference type="Gene3D" id="3.40.1160.10">
    <property type="entry name" value="Acetylglutamate kinase-like"/>
    <property type="match status" value="1"/>
</dbReference>
<organism evidence="1 2">
    <name type="scientific">Tetrabaena socialis</name>
    <dbReference type="NCBI Taxonomy" id="47790"/>
    <lineage>
        <taxon>Eukaryota</taxon>
        <taxon>Viridiplantae</taxon>
        <taxon>Chlorophyta</taxon>
        <taxon>core chlorophytes</taxon>
        <taxon>Chlorophyceae</taxon>
        <taxon>CS clade</taxon>
        <taxon>Chlamydomonadales</taxon>
        <taxon>Tetrabaenaceae</taxon>
        <taxon>Tetrabaena</taxon>
    </lineage>
</organism>
<keyword evidence="2" id="KW-1185">Reference proteome</keyword>
<protein>
    <submittedName>
        <fullName evidence="1">Uncharacterized protein</fullName>
    </submittedName>
</protein>
<comment type="caution">
    <text evidence="1">The sequence shown here is derived from an EMBL/GenBank/DDBJ whole genome shotgun (WGS) entry which is preliminary data.</text>
</comment>